<dbReference type="KEGG" id="vg:19525415"/>
<dbReference type="GeneID" id="19525415"/>
<keyword evidence="2" id="KW-1185">Reference proteome</keyword>
<reference evidence="2" key="1">
    <citation type="submission" date="2014-09" db="EMBL/GenBank/DDBJ databases">
        <authorList>
            <person name="Sauder A.B."/>
            <person name="McKenzie Q.R."/>
            <person name="Temple L.M."/>
            <person name="Alexis B.K."/>
            <person name="Al-Atrache Z."/>
            <person name="Lewis L.O."/>
            <person name="Loesser-Casey K.E."/>
            <person name="Mitchell K.J."/>
        </authorList>
    </citation>
    <scope>NUCLEOTIDE SEQUENCE [LARGE SCALE GENOMIC DNA]</scope>
</reference>
<dbReference type="Proteomes" id="UP000026901">
    <property type="component" value="Segment"/>
</dbReference>
<accession>A0A024B1D0</accession>
<protein>
    <submittedName>
        <fullName evidence="1">Uncharacterized protein</fullName>
    </submittedName>
</protein>
<proteinExistence type="predicted"/>
<name>A0A024B1D0_9CAUD</name>
<evidence type="ECO:0000313" key="2">
    <source>
        <dbReference type="Proteomes" id="UP000026901"/>
    </source>
</evidence>
<dbReference type="RefSeq" id="YP_009035595.1">
    <property type="nucleotide sequence ID" value="NC_024207.1"/>
</dbReference>
<sequence length="41" mass="4858">MYQDVEGIYYRIGLIVFIKIEDILIELSDPLEVKLMCIRIV</sequence>
<evidence type="ECO:0000313" key="1">
    <source>
        <dbReference type="EMBL" id="AHZ09798.1"/>
    </source>
</evidence>
<dbReference type="EMBL" id="KJ489398">
    <property type="protein sequence ID" value="AHZ09798.1"/>
    <property type="molecule type" value="Genomic_DNA"/>
</dbReference>
<organism evidence="1 2">
    <name type="scientific">Bacillus phage Evoli</name>
    <dbReference type="NCBI Taxonomy" id="1486658"/>
    <lineage>
        <taxon>Viruses</taxon>
        <taxon>Duplodnaviria</taxon>
        <taxon>Heunggongvirae</taxon>
        <taxon>Uroviricota</taxon>
        <taxon>Caudoviricetes</taxon>
        <taxon>Herelleviridae</taxon>
        <taxon>Bastillevirinae</taxon>
        <taxon>Bastillevirus</taxon>
        <taxon>Bastillevirus evoli</taxon>
    </lineage>
</organism>